<dbReference type="EMBL" id="BK015971">
    <property type="protein sequence ID" value="DAF87907.1"/>
    <property type="molecule type" value="Genomic_DNA"/>
</dbReference>
<sequence length="62" mass="7161">MVVGHESPFFYALFSVKPHFMVLFQISDRIKLSKGKTELMQEIAYVVIISVLLIDDIQFTII</sequence>
<reference evidence="1" key="1">
    <citation type="journal article" date="2021" name="Proc. Natl. Acad. Sci. U.S.A.">
        <title>A Catalog of Tens of Thousands of Viruses from Human Metagenomes Reveals Hidden Associations with Chronic Diseases.</title>
        <authorList>
            <person name="Tisza M.J."/>
            <person name="Buck C.B."/>
        </authorList>
    </citation>
    <scope>NUCLEOTIDE SEQUENCE</scope>
    <source>
        <strain evidence="1">CtRon5</strain>
    </source>
</reference>
<organism evidence="1">
    <name type="scientific">Siphoviridae sp. ctRon5</name>
    <dbReference type="NCBI Taxonomy" id="2825505"/>
    <lineage>
        <taxon>Viruses</taxon>
        <taxon>Duplodnaviria</taxon>
        <taxon>Heunggongvirae</taxon>
        <taxon>Uroviricota</taxon>
        <taxon>Caudoviricetes</taxon>
    </lineage>
</organism>
<proteinExistence type="predicted"/>
<accession>A0A8S5U0D8</accession>
<name>A0A8S5U0D8_9CAUD</name>
<protein>
    <submittedName>
        <fullName evidence="1">Uncharacterized protein</fullName>
    </submittedName>
</protein>
<evidence type="ECO:0000313" key="1">
    <source>
        <dbReference type="EMBL" id="DAF87907.1"/>
    </source>
</evidence>